<evidence type="ECO:0000313" key="2">
    <source>
        <dbReference type="Proteomes" id="UP000887565"/>
    </source>
</evidence>
<organism evidence="2 3">
    <name type="scientific">Romanomermis culicivorax</name>
    <name type="common">Nematode worm</name>
    <dbReference type="NCBI Taxonomy" id="13658"/>
    <lineage>
        <taxon>Eukaryota</taxon>
        <taxon>Metazoa</taxon>
        <taxon>Ecdysozoa</taxon>
        <taxon>Nematoda</taxon>
        <taxon>Enoplea</taxon>
        <taxon>Dorylaimia</taxon>
        <taxon>Mermithida</taxon>
        <taxon>Mermithoidea</taxon>
        <taxon>Mermithidae</taxon>
        <taxon>Romanomermis</taxon>
    </lineage>
</organism>
<reference evidence="3" key="1">
    <citation type="submission" date="2022-11" db="UniProtKB">
        <authorList>
            <consortium name="WormBaseParasite"/>
        </authorList>
    </citation>
    <scope>IDENTIFICATION</scope>
</reference>
<keyword evidence="2" id="KW-1185">Reference proteome</keyword>
<evidence type="ECO:0000313" key="3">
    <source>
        <dbReference type="WBParaSite" id="nRc.2.0.1.t29254-RA"/>
    </source>
</evidence>
<proteinExistence type="predicted"/>
<dbReference type="Proteomes" id="UP000887565">
    <property type="component" value="Unplaced"/>
</dbReference>
<dbReference type="WBParaSite" id="nRc.2.0.1.t29254-RA">
    <property type="protein sequence ID" value="nRc.2.0.1.t29254-RA"/>
    <property type="gene ID" value="nRc.2.0.1.g29254"/>
</dbReference>
<protein>
    <submittedName>
        <fullName evidence="3">Uncharacterized protein</fullName>
    </submittedName>
</protein>
<dbReference type="AlphaFoldDB" id="A0A915JT64"/>
<name>A0A915JT64_ROMCU</name>
<feature type="region of interest" description="Disordered" evidence="1">
    <location>
        <begin position="1"/>
        <end position="33"/>
    </location>
</feature>
<feature type="compositionally biased region" description="Polar residues" evidence="1">
    <location>
        <begin position="13"/>
        <end position="28"/>
    </location>
</feature>
<evidence type="ECO:0000256" key="1">
    <source>
        <dbReference type="SAM" id="MobiDB-lite"/>
    </source>
</evidence>
<sequence length="93" mass="10110">MNTFLAPHLKAQVAQSKAVSPQPRTTTRPKSRGIGQLFWHGASAHFKQRPASFKAPRSLNVVCLTSSKLSVKVTLLGTTLADVCTLGFNDNKF</sequence>
<accession>A0A915JT64</accession>